<dbReference type="InterPro" id="IPR004376">
    <property type="entry name" value="Pesterase_MJ0037"/>
</dbReference>
<protein>
    <submittedName>
        <fullName evidence="2">Metallophosphoesterase</fullName>
    </submittedName>
</protein>
<dbReference type="CDD" id="cd07391">
    <property type="entry name" value="MPP_PF1019"/>
    <property type="match status" value="1"/>
</dbReference>
<keyword evidence="3" id="KW-1185">Reference proteome</keyword>
<reference evidence="3" key="1">
    <citation type="journal article" date="2022" name="Microbiol. Resour. Announc.">
        <title>Draft Genome Sequence of a Methanogenic Archaeon from West Spitsbergen Permafrost.</title>
        <authorList>
            <person name="Trubitsyn V."/>
            <person name="Rivkina E."/>
            <person name="Shcherbakova V."/>
        </authorList>
    </citation>
    <scope>NUCLEOTIDE SEQUENCE [LARGE SCALE GENOMIC DNA]</scope>
    <source>
        <strain evidence="3">VT</strain>
    </source>
</reference>
<dbReference type="PANTHER" id="PTHR39323:SF1">
    <property type="entry name" value="BLR1149 PROTEIN"/>
    <property type="match status" value="1"/>
</dbReference>
<dbReference type="Gene3D" id="3.60.21.10">
    <property type="match status" value="1"/>
</dbReference>
<dbReference type="PANTHER" id="PTHR39323">
    <property type="entry name" value="BLR1149 PROTEIN"/>
    <property type="match status" value="1"/>
</dbReference>
<dbReference type="SUPFAM" id="SSF56300">
    <property type="entry name" value="Metallo-dependent phosphatases"/>
    <property type="match status" value="1"/>
</dbReference>
<dbReference type="Pfam" id="PF00149">
    <property type="entry name" value="Metallophos"/>
    <property type="match status" value="1"/>
</dbReference>
<evidence type="ECO:0000259" key="1">
    <source>
        <dbReference type="Pfam" id="PF00149"/>
    </source>
</evidence>
<evidence type="ECO:0000313" key="2">
    <source>
        <dbReference type="EMBL" id="MBZ2166623.1"/>
    </source>
</evidence>
<comment type="caution">
    <text evidence="2">The sequence shown here is derived from an EMBL/GenBank/DDBJ whole genome shotgun (WGS) entry which is preliminary data.</text>
</comment>
<dbReference type="EMBL" id="JAIOUQ010000014">
    <property type="protein sequence ID" value="MBZ2166623.1"/>
    <property type="molecule type" value="Genomic_DNA"/>
</dbReference>
<dbReference type="GO" id="GO:0016787">
    <property type="term" value="F:hydrolase activity"/>
    <property type="evidence" value="ECO:0007669"/>
    <property type="project" value="InterPro"/>
</dbReference>
<dbReference type="Proteomes" id="UP000825933">
    <property type="component" value="Unassembled WGS sequence"/>
</dbReference>
<accession>A0A8T5V0S8</accession>
<evidence type="ECO:0000313" key="3">
    <source>
        <dbReference type="Proteomes" id="UP000825933"/>
    </source>
</evidence>
<proteinExistence type="predicted"/>
<feature type="domain" description="Calcineurin-like phosphoesterase" evidence="1">
    <location>
        <begin position="22"/>
        <end position="140"/>
    </location>
</feature>
<dbReference type="InterPro" id="IPR029052">
    <property type="entry name" value="Metallo-depent_PP-like"/>
</dbReference>
<dbReference type="AlphaFoldDB" id="A0A8T5V0S8"/>
<organism evidence="2 3">
    <name type="scientific">Methanobacterium spitsbergense</name>
    <dbReference type="NCBI Taxonomy" id="2874285"/>
    <lineage>
        <taxon>Archaea</taxon>
        <taxon>Methanobacteriati</taxon>
        <taxon>Methanobacteriota</taxon>
        <taxon>Methanomada group</taxon>
        <taxon>Methanobacteria</taxon>
        <taxon>Methanobacteriales</taxon>
        <taxon>Methanobacteriaceae</taxon>
        <taxon>Methanobacterium</taxon>
    </lineage>
</organism>
<dbReference type="NCBIfam" id="TIGR00024">
    <property type="entry name" value="SbcD_rel_arch"/>
    <property type="match status" value="1"/>
</dbReference>
<sequence>MEEKLIYNAEIADLGLFIENTLIISDLHIGYEQSLNREGIMVPRFQYKMILERLHEILKRYNVTRVVVNGDLKHEFGRITRQEWMEAKNFIEFLKENFDEVILIKGNHDNFTKFIAEKSDLAVYETYSLGNYIIMHGDKITDDIMAKDNSTIIIGHEHPCIGIRNGERLEKIKCFLKGTYKEKNIIVMPSFNFVTEGSDILHEKPLSPFLKNRSIEEFEVYGVENFEVLYFGKIKDILAVKNKFY</sequence>
<name>A0A8T5V0S8_9EURY</name>
<dbReference type="RefSeq" id="WP_223792173.1">
    <property type="nucleotide sequence ID" value="NZ_JAIOUQ010000014.1"/>
</dbReference>
<dbReference type="InterPro" id="IPR024173">
    <property type="entry name" value="Pesterase_MJ0037-like"/>
</dbReference>
<dbReference type="InterPro" id="IPR004843">
    <property type="entry name" value="Calcineurin-like_PHP"/>
</dbReference>
<dbReference type="PIRSF" id="PIRSF000887">
    <property type="entry name" value="Pesterase_MJ0037"/>
    <property type="match status" value="1"/>
</dbReference>
<gene>
    <name evidence="2" type="ORF">K8N75_11295</name>
</gene>